<evidence type="ECO:0000313" key="3">
    <source>
        <dbReference type="RefSeq" id="XP_011355445.1"/>
    </source>
</evidence>
<dbReference type="OrthoDB" id="10620556at2759"/>
<accession>A0A6P3QAJ2</accession>
<dbReference type="GeneID" id="105290130"/>
<dbReference type="KEGG" id="pvp:105290130"/>
<dbReference type="RefSeq" id="XP_011355445.1">
    <property type="nucleotide sequence ID" value="XM_011357143.2"/>
</dbReference>
<gene>
    <name evidence="3" type="primary">LOC105290130</name>
</gene>
<reference evidence="3" key="1">
    <citation type="submission" date="2025-08" db="UniProtKB">
        <authorList>
            <consortium name="RefSeq"/>
        </authorList>
    </citation>
    <scope>IDENTIFICATION</scope>
    <source>
        <tissue evidence="3">Kidney</tissue>
    </source>
</reference>
<sequence>MMPALEKVGPRPGCLRGAFSSERTGRLGRESGSGGRRGGRESSAPGAGGSASLHRRRSASPRGLHQPSGGVQHVPRPHLLLRLSRREGSSGAFFLVLRTLAGSFRPGGRGRGCRVLAAVSSWPPPRRRWCVKARKGLSLPLPWGGVSPYELRPLPARLPGARARGFSVTQCPGPILLKSLLPRRTGGGWGSRERSFSPPQRRLFRWRRLGLHGRREPLRPLLPGRTRAGEERTHAGSRRPQAWPATWPPRLAALTLAAGRSRGAWARVASLPARTRPECGVVIVTLRSGGASRRSRSRCGSRCPRLGRAGCRPGGALTSPPCSAPVLPPLTLPL</sequence>
<name>A0A6P3QAJ2_PTEVA</name>
<keyword evidence="2" id="KW-1185">Reference proteome</keyword>
<feature type="region of interest" description="Disordered" evidence="1">
    <location>
        <begin position="1"/>
        <end position="75"/>
    </location>
</feature>
<organism evidence="2 3">
    <name type="scientific">Pteropus vampyrus</name>
    <name type="common">Large flying fox</name>
    <dbReference type="NCBI Taxonomy" id="132908"/>
    <lineage>
        <taxon>Eukaryota</taxon>
        <taxon>Metazoa</taxon>
        <taxon>Chordata</taxon>
        <taxon>Craniata</taxon>
        <taxon>Vertebrata</taxon>
        <taxon>Euteleostomi</taxon>
        <taxon>Mammalia</taxon>
        <taxon>Eutheria</taxon>
        <taxon>Laurasiatheria</taxon>
        <taxon>Chiroptera</taxon>
        <taxon>Yinpterochiroptera</taxon>
        <taxon>Pteropodoidea</taxon>
        <taxon>Pteropodidae</taxon>
        <taxon>Pteropodinae</taxon>
        <taxon>Pteropus</taxon>
    </lineage>
</organism>
<dbReference type="AlphaFoldDB" id="A0A6P3QAJ2"/>
<feature type="region of interest" description="Disordered" evidence="1">
    <location>
        <begin position="217"/>
        <end position="244"/>
    </location>
</feature>
<evidence type="ECO:0000256" key="1">
    <source>
        <dbReference type="SAM" id="MobiDB-lite"/>
    </source>
</evidence>
<evidence type="ECO:0000313" key="2">
    <source>
        <dbReference type="Proteomes" id="UP000515202"/>
    </source>
</evidence>
<dbReference type="Proteomes" id="UP000515202">
    <property type="component" value="Unplaced"/>
</dbReference>
<proteinExistence type="predicted"/>
<protein>
    <submittedName>
        <fullName evidence="3">Uncharacterized protein LOC105290130</fullName>
    </submittedName>
</protein>